<feature type="region of interest" description="Disordered" evidence="1">
    <location>
        <begin position="133"/>
        <end position="172"/>
    </location>
</feature>
<keyword evidence="3" id="KW-1185">Reference proteome</keyword>
<feature type="region of interest" description="Disordered" evidence="1">
    <location>
        <begin position="1"/>
        <end position="96"/>
    </location>
</feature>
<proteinExistence type="predicted"/>
<dbReference type="EMBL" id="WIGM01001208">
    <property type="protein sequence ID" value="KAF6803274.1"/>
    <property type="molecule type" value="Genomic_DNA"/>
</dbReference>
<feature type="compositionally biased region" description="Polar residues" evidence="1">
    <location>
        <begin position="80"/>
        <end position="91"/>
    </location>
</feature>
<protein>
    <submittedName>
        <fullName evidence="2">Uncharacterized protein</fullName>
    </submittedName>
</protein>
<comment type="caution">
    <text evidence="2">The sequence shown here is derived from an EMBL/GenBank/DDBJ whole genome shotgun (WGS) entry which is preliminary data.</text>
</comment>
<dbReference type="Proteomes" id="UP000639643">
    <property type="component" value="Unassembled WGS sequence"/>
</dbReference>
<feature type="compositionally biased region" description="Basic and acidic residues" evidence="1">
    <location>
        <begin position="141"/>
        <end position="152"/>
    </location>
</feature>
<gene>
    <name evidence="2" type="ORF">CMUS01_15130</name>
</gene>
<accession>A0A8H6IYL0</accession>
<evidence type="ECO:0000313" key="3">
    <source>
        <dbReference type="Proteomes" id="UP000639643"/>
    </source>
</evidence>
<evidence type="ECO:0000313" key="2">
    <source>
        <dbReference type="EMBL" id="KAF6803274.1"/>
    </source>
</evidence>
<feature type="compositionally biased region" description="Low complexity" evidence="1">
    <location>
        <begin position="23"/>
        <end position="66"/>
    </location>
</feature>
<evidence type="ECO:0000256" key="1">
    <source>
        <dbReference type="SAM" id="MobiDB-lite"/>
    </source>
</evidence>
<organism evidence="2 3">
    <name type="scientific">Colletotrichum musicola</name>
    <dbReference type="NCBI Taxonomy" id="2175873"/>
    <lineage>
        <taxon>Eukaryota</taxon>
        <taxon>Fungi</taxon>
        <taxon>Dikarya</taxon>
        <taxon>Ascomycota</taxon>
        <taxon>Pezizomycotina</taxon>
        <taxon>Sordariomycetes</taxon>
        <taxon>Hypocreomycetidae</taxon>
        <taxon>Glomerellales</taxon>
        <taxon>Glomerellaceae</taxon>
        <taxon>Colletotrichum</taxon>
        <taxon>Colletotrichum orchidearum species complex</taxon>
    </lineage>
</organism>
<sequence length="172" mass="19129">MAHDHNNQGPRKSKSKGGRRGESNGSSSHTASSSSSARRTSHHSASSSSSRRQSSSHGSARGSSATNPRDYQYNAGAQIDFSSQIAEQGSRSAEDERWYRQEYARTHPGVAFPHDQPRYGNHYNEINNAYVVSSSQGHQAQESDWRYARDLDIESDDASNQDNPPYPGDRRW</sequence>
<reference evidence="2" key="1">
    <citation type="journal article" date="2020" name="Phytopathology">
        <title>Genome Sequence Resources of Colletotrichum truncatum, C. plurivorum, C. musicola, and C. sojae: Four Species Pathogenic to Soybean (Glycine max).</title>
        <authorList>
            <person name="Rogerio F."/>
            <person name="Boufleur T.R."/>
            <person name="Ciampi-Guillardi M."/>
            <person name="Sukno S.A."/>
            <person name="Thon M.R."/>
            <person name="Massola Junior N.S."/>
            <person name="Baroncelli R."/>
        </authorList>
    </citation>
    <scope>NUCLEOTIDE SEQUENCE</scope>
    <source>
        <strain evidence="2">LFN0074</strain>
    </source>
</reference>
<dbReference type="AlphaFoldDB" id="A0A8H6IYL0"/>
<name>A0A8H6IYL0_9PEZI</name>